<keyword evidence="1" id="KW-0472">Membrane</keyword>
<name>A0ABW9XQ40_9BACL</name>
<proteinExistence type="predicted"/>
<keyword evidence="1" id="KW-1133">Transmembrane helix</keyword>
<dbReference type="Proteomes" id="UP000665561">
    <property type="component" value="Unassembled WGS sequence"/>
</dbReference>
<keyword evidence="1" id="KW-0812">Transmembrane</keyword>
<evidence type="ECO:0000313" key="2">
    <source>
        <dbReference type="EMBL" id="NBD24666.1"/>
    </source>
</evidence>
<organism evidence="2 3">
    <name type="scientific">Paenibacillus glycinis</name>
    <dbReference type="NCBI Taxonomy" id="2697035"/>
    <lineage>
        <taxon>Bacteria</taxon>
        <taxon>Bacillati</taxon>
        <taxon>Bacillota</taxon>
        <taxon>Bacilli</taxon>
        <taxon>Bacillales</taxon>
        <taxon>Paenibacillaceae</taxon>
        <taxon>Paenibacillus</taxon>
    </lineage>
</organism>
<dbReference type="EMBL" id="JAAAMV010000007">
    <property type="protein sequence ID" value="NBD24666.1"/>
    <property type="molecule type" value="Genomic_DNA"/>
</dbReference>
<feature type="transmembrane region" description="Helical" evidence="1">
    <location>
        <begin position="45"/>
        <end position="65"/>
    </location>
</feature>
<accession>A0ABW9XQ40</accession>
<keyword evidence="3" id="KW-1185">Reference proteome</keyword>
<comment type="caution">
    <text evidence="2">The sequence shown here is derived from an EMBL/GenBank/DDBJ whole genome shotgun (WGS) entry which is preliminary data.</text>
</comment>
<gene>
    <name evidence="2" type="ORF">GT019_12355</name>
</gene>
<reference evidence="2 3" key="1">
    <citation type="submission" date="2020-01" db="EMBL/GenBank/DDBJ databases">
        <title>Paenibacillus soybeanensis sp. nov. isolated from the nodules of soybean (Glycine max(L.) Merr).</title>
        <authorList>
            <person name="Wang H."/>
        </authorList>
    </citation>
    <scope>NUCLEOTIDE SEQUENCE [LARGE SCALE GENOMIC DNA]</scope>
    <source>
        <strain evidence="2 3">T1</strain>
    </source>
</reference>
<dbReference type="RefSeq" id="WP_161743452.1">
    <property type="nucleotide sequence ID" value="NZ_JAAAMV010000007.1"/>
</dbReference>
<evidence type="ECO:0000313" key="3">
    <source>
        <dbReference type="Proteomes" id="UP000665561"/>
    </source>
</evidence>
<evidence type="ECO:0000256" key="1">
    <source>
        <dbReference type="SAM" id="Phobius"/>
    </source>
</evidence>
<sequence>MRILNRKPINGTLVHAGIKTHASLFGATATADGASAERGAKFTTGMINGALLVAPFWLLVAWLVFHN</sequence>
<protein>
    <submittedName>
        <fullName evidence="2">Uncharacterized protein</fullName>
    </submittedName>
</protein>